<keyword evidence="3" id="KW-1185">Reference proteome</keyword>
<dbReference type="Proteomes" id="UP000233375">
    <property type="component" value="Unassembled WGS sequence"/>
</dbReference>
<evidence type="ECO:0000256" key="1">
    <source>
        <dbReference type="SAM" id="Phobius"/>
    </source>
</evidence>
<dbReference type="RefSeq" id="WP_101179677.1">
    <property type="nucleotide sequence ID" value="NZ_PISE01000078.1"/>
</dbReference>
<dbReference type="AlphaFoldDB" id="A0A2N0YW94"/>
<reference evidence="2 3" key="1">
    <citation type="journal article" date="2003" name="Int. J. Syst. Evol. Microbiol.">
        <title>Bacillus nealsonii sp. nov., isolated from a spacecraft-assembly facility, whose spores are gamma-radiation resistant.</title>
        <authorList>
            <person name="Venkateswaran K."/>
            <person name="Kempf M."/>
            <person name="Chen F."/>
            <person name="Satomi M."/>
            <person name="Nicholson W."/>
            <person name="Kern R."/>
        </authorList>
    </citation>
    <scope>NUCLEOTIDE SEQUENCE [LARGE SCALE GENOMIC DNA]</scope>
    <source>
        <strain evidence="2 3">FO-92</strain>
    </source>
</reference>
<keyword evidence="1" id="KW-1133">Transmembrane helix</keyword>
<evidence type="ECO:0000313" key="2">
    <source>
        <dbReference type="EMBL" id="PKG21532.1"/>
    </source>
</evidence>
<proteinExistence type="predicted"/>
<comment type="caution">
    <text evidence="2">The sequence shown here is derived from an EMBL/GenBank/DDBJ whole genome shotgun (WGS) entry which is preliminary data.</text>
</comment>
<organism evidence="2 3">
    <name type="scientific">Niallia nealsonii</name>
    <dbReference type="NCBI Taxonomy" id="115979"/>
    <lineage>
        <taxon>Bacteria</taxon>
        <taxon>Bacillati</taxon>
        <taxon>Bacillota</taxon>
        <taxon>Bacilli</taxon>
        <taxon>Bacillales</taxon>
        <taxon>Bacillaceae</taxon>
        <taxon>Niallia</taxon>
    </lineage>
</organism>
<protein>
    <submittedName>
        <fullName evidence="2">Uncharacterized protein</fullName>
    </submittedName>
</protein>
<keyword evidence="1" id="KW-0812">Transmembrane</keyword>
<sequence length="85" mass="9999">MNIRIYAALFFAVILFILMPLYLFFENKALKNESSSHPLMICLKKDSTKPVFFTNTPEEFKPIIEPRLQQYCLPLNTEKGKEKKK</sequence>
<gene>
    <name evidence="2" type="ORF">CWS01_21900</name>
</gene>
<evidence type="ECO:0000313" key="3">
    <source>
        <dbReference type="Proteomes" id="UP000233375"/>
    </source>
</evidence>
<feature type="transmembrane region" description="Helical" evidence="1">
    <location>
        <begin position="6"/>
        <end position="25"/>
    </location>
</feature>
<accession>A0A2N0YW94</accession>
<keyword evidence="1" id="KW-0472">Membrane</keyword>
<dbReference type="EMBL" id="PISE01000078">
    <property type="protein sequence ID" value="PKG21532.1"/>
    <property type="molecule type" value="Genomic_DNA"/>
</dbReference>
<name>A0A2N0YW94_9BACI</name>